<proteinExistence type="predicted"/>
<evidence type="ECO:0000313" key="2">
    <source>
        <dbReference type="EMBL" id="RPB22126.1"/>
    </source>
</evidence>
<dbReference type="InParanoid" id="A0A3N4LHB7"/>
<reference evidence="2 3" key="1">
    <citation type="journal article" date="2018" name="Nat. Ecol. Evol.">
        <title>Pezizomycetes genomes reveal the molecular basis of ectomycorrhizal truffle lifestyle.</title>
        <authorList>
            <person name="Murat C."/>
            <person name="Payen T."/>
            <person name="Noel B."/>
            <person name="Kuo A."/>
            <person name="Morin E."/>
            <person name="Chen J."/>
            <person name="Kohler A."/>
            <person name="Krizsan K."/>
            <person name="Balestrini R."/>
            <person name="Da Silva C."/>
            <person name="Montanini B."/>
            <person name="Hainaut M."/>
            <person name="Levati E."/>
            <person name="Barry K.W."/>
            <person name="Belfiori B."/>
            <person name="Cichocki N."/>
            <person name="Clum A."/>
            <person name="Dockter R.B."/>
            <person name="Fauchery L."/>
            <person name="Guy J."/>
            <person name="Iotti M."/>
            <person name="Le Tacon F."/>
            <person name="Lindquist E.A."/>
            <person name="Lipzen A."/>
            <person name="Malagnac F."/>
            <person name="Mello A."/>
            <person name="Molinier V."/>
            <person name="Miyauchi S."/>
            <person name="Poulain J."/>
            <person name="Riccioni C."/>
            <person name="Rubini A."/>
            <person name="Sitrit Y."/>
            <person name="Splivallo R."/>
            <person name="Traeger S."/>
            <person name="Wang M."/>
            <person name="Zifcakova L."/>
            <person name="Wipf D."/>
            <person name="Zambonelli A."/>
            <person name="Paolocci F."/>
            <person name="Nowrousian M."/>
            <person name="Ottonello S."/>
            <person name="Baldrian P."/>
            <person name="Spatafora J.W."/>
            <person name="Henrissat B."/>
            <person name="Nagy L.G."/>
            <person name="Aury J.M."/>
            <person name="Wincker P."/>
            <person name="Grigoriev I.V."/>
            <person name="Bonfante P."/>
            <person name="Martin F.M."/>
        </authorList>
    </citation>
    <scope>NUCLEOTIDE SEQUENCE [LARGE SCALE GENOMIC DNA]</scope>
    <source>
        <strain evidence="2 3">ATCC MYA-4762</strain>
    </source>
</reference>
<evidence type="ECO:0000256" key="1">
    <source>
        <dbReference type="SAM" id="MobiDB-lite"/>
    </source>
</evidence>
<feature type="non-terminal residue" evidence="2">
    <location>
        <position position="167"/>
    </location>
</feature>
<keyword evidence="3" id="KW-1185">Reference proteome</keyword>
<feature type="region of interest" description="Disordered" evidence="1">
    <location>
        <begin position="69"/>
        <end position="93"/>
    </location>
</feature>
<dbReference type="OrthoDB" id="5387651at2759"/>
<dbReference type="Proteomes" id="UP000267821">
    <property type="component" value="Unassembled WGS sequence"/>
</dbReference>
<gene>
    <name evidence="2" type="ORF">L211DRAFT_755003</name>
</gene>
<accession>A0A3N4LHB7</accession>
<protein>
    <submittedName>
        <fullName evidence="2">Uncharacterized protein</fullName>
    </submittedName>
</protein>
<feature type="non-terminal residue" evidence="2">
    <location>
        <position position="1"/>
    </location>
</feature>
<dbReference type="AlphaFoldDB" id="A0A3N4LHB7"/>
<dbReference type="EMBL" id="ML121554">
    <property type="protein sequence ID" value="RPB22126.1"/>
    <property type="molecule type" value="Genomic_DNA"/>
</dbReference>
<sequence length="167" mass="18942">GICRLDAKPQGSKSRFSLLTGPVVMYDGESQRMLNDLWTSLNNQRGGLRREMMAAKRRQELVLPRMTPNIAVESETDVDGNSSTGKDEEDDLEHSNEMLRLRLKIEREKIKRMNRRAGGALLEGIDENLDKACKVTETVAFVWLKGDLYEEHLKLIVGRLKDTAAKI</sequence>
<organism evidence="2 3">
    <name type="scientific">Terfezia boudieri ATCC MYA-4762</name>
    <dbReference type="NCBI Taxonomy" id="1051890"/>
    <lineage>
        <taxon>Eukaryota</taxon>
        <taxon>Fungi</taxon>
        <taxon>Dikarya</taxon>
        <taxon>Ascomycota</taxon>
        <taxon>Pezizomycotina</taxon>
        <taxon>Pezizomycetes</taxon>
        <taxon>Pezizales</taxon>
        <taxon>Pezizaceae</taxon>
        <taxon>Terfezia</taxon>
    </lineage>
</organism>
<evidence type="ECO:0000313" key="3">
    <source>
        <dbReference type="Proteomes" id="UP000267821"/>
    </source>
</evidence>
<name>A0A3N4LHB7_9PEZI</name>